<organism evidence="1 2">
    <name type="scientific">Gossypium stocksii</name>
    <dbReference type="NCBI Taxonomy" id="47602"/>
    <lineage>
        <taxon>Eukaryota</taxon>
        <taxon>Viridiplantae</taxon>
        <taxon>Streptophyta</taxon>
        <taxon>Embryophyta</taxon>
        <taxon>Tracheophyta</taxon>
        <taxon>Spermatophyta</taxon>
        <taxon>Magnoliopsida</taxon>
        <taxon>eudicotyledons</taxon>
        <taxon>Gunneridae</taxon>
        <taxon>Pentapetalae</taxon>
        <taxon>rosids</taxon>
        <taxon>malvids</taxon>
        <taxon>Malvales</taxon>
        <taxon>Malvaceae</taxon>
        <taxon>Malvoideae</taxon>
        <taxon>Gossypium</taxon>
    </lineage>
</organism>
<dbReference type="Proteomes" id="UP000828251">
    <property type="component" value="Unassembled WGS sequence"/>
</dbReference>
<feature type="non-terminal residue" evidence="1">
    <location>
        <position position="1"/>
    </location>
</feature>
<accession>A0A9D3URE1</accession>
<proteinExistence type="predicted"/>
<dbReference type="AlphaFoldDB" id="A0A9D3URE1"/>
<sequence>IGKGDTSGKGMANVTIGYEVRTTVHKFKRHKVSVVREFPPGCRREATTDLRLNRQITVDQGKYSLSFGKWVCFALLGK</sequence>
<keyword evidence="2" id="KW-1185">Reference proteome</keyword>
<evidence type="ECO:0000313" key="1">
    <source>
        <dbReference type="EMBL" id="KAH1056058.1"/>
    </source>
</evidence>
<dbReference type="EMBL" id="JAIQCV010000010">
    <property type="protein sequence ID" value="KAH1056058.1"/>
    <property type="molecule type" value="Genomic_DNA"/>
</dbReference>
<name>A0A9D3URE1_9ROSI</name>
<evidence type="ECO:0000313" key="2">
    <source>
        <dbReference type="Proteomes" id="UP000828251"/>
    </source>
</evidence>
<reference evidence="1 2" key="1">
    <citation type="journal article" date="2021" name="Plant Biotechnol. J.">
        <title>Multi-omics assisted identification of the key and species-specific regulatory components of drought-tolerant mechanisms in Gossypium stocksii.</title>
        <authorList>
            <person name="Yu D."/>
            <person name="Ke L."/>
            <person name="Zhang D."/>
            <person name="Wu Y."/>
            <person name="Sun Y."/>
            <person name="Mei J."/>
            <person name="Sun J."/>
            <person name="Sun Y."/>
        </authorList>
    </citation>
    <scope>NUCLEOTIDE SEQUENCE [LARGE SCALE GENOMIC DNA]</scope>
    <source>
        <strain evidence="2">cv. E1</strain>
        <tissue evidence="1">Leaf</tissue>
    </source>
</reference>
<gene>
    <name evidence="1" type="ORF">J1N35_034123</name>
</gene>
<comment type="caution">
    <text evidence="1">The sequence shown here is derived from an EMBL/GenBank/DDBJ whole genome shotgun (WGS) entry which is preliminary data.</text>
</comment>
<protein>
    <submittedName>
        <fullName evidence="1">Uncharacterized protein</fullName>
    </submittedName>
</protein>